<feature type="transmembrane region" description="Helical" evidence="1">
    <location>
        <begin position="220"/>
        <end position="241"/>
    </location>
</feature>
<evidence type="ECO:0000313" key="3">
    <source>
        <dbReference type="EMBL" id="MBU5439587.1"/>
    </source>
</evidence>
<accession>A0ABS6E9X7</accession>
<keyword evidence="1" id="KW-0812">Transmembrane</keyword>
<protein>
    <recommendedName>
        <fullName evidence="2">CAAX prenyl protease 2/Lysostaphin resistance protein A-like domain-containing protein</fullName>
    </recommendedName>
</protein>
<dbReference type="Proteomes" id="UP000749471">
    <property type="component" value="Unassembled WGS sequence"/>
</dbReference>
<dbReference type="RefSeq" id="WP_216521293.1">
    <property type="nucleotide sequence ID" value="NZ_JAHLPM010000016.1"/>
</dbReference>
<organism evidence="3 4">
    <name type="scientific">Tissierella simiarum</name>
    <dbReference type="NCBI Taxonomy" id="2841534"/>
    <lineage>
        <taxon>Bacteria</taxon>
        <taxon>Bacillati</taxon>
        <taxon>Bacillota</taxon>
        <taxon>Tissierellia</taxon>
        <taxon>Tissierellales</taxon>
        <taxon>Tissierellaceae</taxon>
        <taxon>Tissierella</taxon>
    </lineage>
</organism>
<feature type="transmembrane region" description="Helical" evidence="1">
    <location>
        <begin position="87"/>
        <end position="106"/>
    </location>
</feature>
<dbReference type="Pfam" id="PF02517">
    <property type="entry name" value="Rce1-like"/>
    <property type="match status" value="1"/>
</dbReference>
<feature type="transmembrane region" description="Helical" evidence="1">
    <location>
        <begin position="113"/>
        <end position="140"/>
    </location>
</feature>
<feature type="transmembrane region" description="Helical" evidence="1">
    <location>
        <begin position="18"/>
        <end position="37"/>
    </location>
</feature>
<feature type="transmembrane region" description="Helical" evidence="1">
    <location>
        <begin position="175"/>
        <end position="200"/>
    </location>
</feature>
<name>A0ABS6E9X7_9FIRM</name>
<keyword evidence="1" id="KW-1133">Transmembrane helix</keyword>
<sequence>MKPFLKKCFKFELSKDTIVAFISGIVVIFFSSLMLFFQEQTILNEIMSIFLRDVLMILFIGFWFVLYYVIIVKKESISVLGITKKKLTLSLVLNVGFGAGLLTVFMKDGEKIVFNYGTLCAIVYIIAAGIFEMVFIYGFLRNYFERAFGIVPSIIITAAFYSLHHTGFQPEFLKLFFVGIMYISVFYITRNLFIIFPFFWGVGAIWDVLVNSTAGEALLGTTSLIVGIAIILIMVAISLYFRNKYKEQILNTNSRQSI</sequence>
<keyword evidence="4" id="KW-1185">Reference proteome</keyword>
<reference evidence="3 4" key="1">
    <citation type="submission" date="2021-06" db="EMBL/GenBank/DDBJ databases">
        <authorList>
            <person name="Sun Q."/>
            <person name="Li D."/>
        </authorList>
    </citation>
    <scope>NUCLEOTIDE SEQUENCE [LARGE SCALE GENOMIC DNA]</scope>
    <source>
        <strain evidence="3 4">MSJ-40</strain>
    </source>
</reference>
<feature type="transmembrane region" description="Helical" evidence="1">
    <location>
        <begin position="49"/>
        <end position="71"/>
    </location>
</feature>
<evidence type="ECO:0000256" key="1">
    <source>
        <dbReference type="SAM" id="Phobius"/>
    </source>
</evidence>
<comment type="caution">
    <text evidence="3">The sequence shown here is derived from an EMBL/GenBank/DDBJ whole genome shotgun (WGS) entry which is preliminary data.</text>
</comment>
<dbReference type="EMBL" id="JAHLPM010000016">
    <property type="protein sequence ID" value="MBU5439587.1"/>
    <property type="molecule type" value="Genomic_DNA"/>
</dbReference>
<feature type="domain" description="CAAX prenyl protease 2/Lysostaphin resistance protein A-like" evidence="2">
    <location>
        <begin position="119"/>
        <end position="194"/>
    </location>
</feature>
<proteinExistence type="predicted"/>
<feature type="transmembrane region" description="Helical" evidence="1">
    <location>
        <begin position="146"/>
        <end position="163"/>
    </location>
</feature>
<evidence type="ECO:0000259" key="2">
    <source>
        <dbReference type="Pfam" id="PF02517"/>
    </source>
</evidence>
<evidence type="ECO:0000313" key="4">
    <source>
        <dbReference type="Proteomes" id="UP000749471"/>
    </source>
</evidence>
<keyword evidence="1" id="KW-0472">Membrane</keyword>
<gene>
    <name evidence="3" type="ORF">KQI42_16350</name>
</gene>
<dbReference type="InterPro" id="IPR003675">
    <property type="entry name" value="Rce1/LyrA-like_dom"/>
</dbReference>